<dbReference type="KEGG" id="pob:LPB03_15320"/>
<dbReference type="STRING" id="1774273.LPB03_15320"/>
<name>A0A1B8TQH1_9FLAO</name>
<dbReference type="OrthoDB" id="1113003at2"/>
<evidence type="ECO:0000313" key="2">
    <source>
        <dbReference type="Proteomes" id="UP000092584"/>
    </source>
</evidence>
<dbReference type="AlphaFoldDB" id="A0A1B8TQH1"/>
<gene>
    <name evidence="1" type="ORF">LPB3_13985</name>
</gene>
<evidence type="ECO:0008006" key="3">
    <source>
        <dbReference type="Google" id="ProtNLM"/>
    </source>
</evidence>
<keyword evidence="2" id="KW-1185">Reference proteome</keyword>
<evidence type="ECO:0000313" key="1">
    <source>
        <dbReference type="EMBL" id="OBY61899.1"/>
    </source>
</evidence>
<dbReference type="RefSeq" id="WP_065320255.1">
    <property type="nucleotide sequence ID" value="NZ_CP017477.1"/>
</dbReference>
<protein>
    <recommendedName>
        <fullName evidence="3">BioF2-like acetyltransferase domain-containing protein</fullName>
    </recommendedName>
</protein>
<sequence length="302" mass="35598">MIKYIKRQDLNVVKYDACIEDSLQSRIYAFSWYLDIVADNWDVLVLDDYKAVMPIPIRKKYGIKYVYPPFWLLELGVFSLDDSIDYQPFFDMLFKKFKAVETRLNVDNRIQKSATFMLDKQMQLLSIKDDYEAVFDGYRKDRKKDLRKAQNANLVEKWGDSPKNLIQLFKNNVGKRTPYITSKDYTVLEELMETFMNNGVGDILSIYNKKNTLVAAGFFLKHKNKVTILVSSTDFNHRKNGENTFLIDRAIFKYQHNYDIFHFGGSSMESIAKFFLSFGAETHTYQQIKYSNLPFWVKLFKS</sequence>
<comment type="caution">
    <text evidence="1">The sequence shown here is derived from an EMBL/GenBank/DDBJ whole genome shotgun (WGS) entry which is preliminary data.</text>
</comment>
<organism evidence="1 2">
    <name type="scientific">Polaribacter vadi</name>
    <dbReference type="NCBI Taxonomy" id="1774273"/>
    <lineage>
        <taxon>Bacteria</taxon>
        <taxon>Pseudomonadati</taxon>
        <taxon>Bacteroidota</taxon>
        <taxon>Flavobacteriia</taxon>
        <taxon>Flavobacteriales</taxon>
        <taxon>Flavobacteriaceae</taxon>
    </lineage>
</organism>
<dbReference type="EMBL" id="LSFM01000025">
    <property type="protein sequence ID" value="OBY61899.1"/>
    <property type="molecule type" value="Genomic_DNA"/>
</dbReference>
<dbReference type="Gene3D" id="3.40.630.30">
    <property type="match status" value="1"/>
</dbReference>
<dbReference type="SUPFAM" id="SSF55729">
    <property type="entry name" value="Acyl-CoA N-acyltransferases (Nat)"/>
    <property type="match status" value="1"/>
</dbReference>
<accession>A0A1B8TQH1</accession>
<dbReference type="Proteomes" id="UP000092584">
    <property type="component" value="Unassembled WGS sequence"/>
</dbReference>
<proteinExistence type="predicted"/>
<dbReference type="InterPro" id="IPR016181">
    <property type="entry name" value="Acyl_CoA_acyltransferase"/>
</dbReference>
<reference evidence="2" key="1">
    <citation type="submission" date="2016-02" db="EMBL/GenBank/DDBJ databases">
        <authorList>
            <person name="Shin S.-K."/>
            <person name="Yi H."/>
            <person name="Kim E."/>
        </authorList>
    </citation>
    <scope>NUCLEOTIDE SEQUENCE [LARGE SCALE GENOMIC DNA]</scope>
    <source>
        <strain evidence="2">LPB0003</strain>
    </source>
</reference>